<reference evidence="2" key="1">
    <citation type="journal article" date="2014" name="Int. J. Syst. Evol. Microbiol.">
        <title>Complete genome of a new Firmicutes species belonging to the dominant human colonic microbiota ('Ruminococcus bicirculans') reveals two chromosomes and a selective capacity to utilize plant glucans.</title>
        <authorList>
            <consortium name="NISC Comparative Sequencing Program"/>
            <person name="Wegmann U."/>
            <person name="Louis P."/>
            <person name="Goesmann A."/>
            <person name="Henrissat B."/>
            <person name="Duncan S.H."/>
            <person name="Flint H.J."/>
        </authorList>
    </citation>
    <scope>NUCLEOTIDE SEQUENCE</scope>
    <source>
        <strain evidence="2">CGMCC 4.5581</strain>
    </source>
</reference>
<evidence type="ECO:0000313" key="3">
    <source>
        <dbReference type="EMBL" id="NIH68654.1"/>
    </source>
</evidence>
<dbReference type="EMBL" id="JAAMPA010000001">
    <property type="protein sequence ID" value="NIH68654.1"/>
    <property type="molecule type" value="Genomic_DNA"/>
</dbReference>
<feature type="transmembrane region" description="Helical" evidence="1">
    <location>
        <begin position="18"/>
        <end position="35"/>
    </location>
</feature>
<dbReference type="AlphaFoldDB" id="A0A846LQB5"/>
<keyword evidence="1" id="KW-0472">Membrane</keyword>
<evidence type="ECO:0000313" key="4">
    <source>
        <dbReference type="Proteomes" id="UP000552836"/>
    </source>
</evidence>
<keyword evidence="1" id="KW-1133">Transmembrane helix</keyword>
<name>A0A846LQB5_9ACTN</name>
<feature type="transmembrane region" description="Helical" evidence="1">
    <location>
        <begin position="74"/>
        <end position="92"/>
    </location>
</feature>
<dbReference type="RefSeq" id="WP_166755838.1">
    <property type="nucleotide sequence ID" value="NZ_BAABJU010000023.1"/>
</dbReference>
<dbReference type="Proteomes" id="UP000552836">
    <property type="component" value="Unassembled WGS sequence"/>
</dbReference>
<keyword evidence="1" id="KW-0812">Transmembrane</keyword>
<organism evidence="3 4">
    <name type="scientific">Modestobacter marinus</name>
    <dbReference type="NCBI Taxonomy" id="477641"/>
    <lineage>
        <taxon>Bacteria</taxon>
        <taxon>Bacillati</taxon>
        <taxon>Actinomycetota</taxon>
        <taxon>Actinomycetes</taxon>
        <taxon>Geodermatophilales</taxon>
        <taxon>Geodermatophilaceae</taxon>
        <taxon>Modestobacter</taxon>
    </lineage>
</organism>
<dbReference type="Proteomes" id="UP000648663">
    <property type="component" value="Unassembled WGS sequence"/>
</dbReference>
<sequence>MIETAPAPTDLASPRPRWWLLLVVVLVVGAGGGVLTEWAQGVLDDPWAMWANSIAAWCLPAFLVGALARRPGTAVAAAVATEFLLVGSYYAAQLVQDLPVRSSVVGIWLVGGVLAGAVFGTAGAWWRRGDVPGATVGAALISGVLVMEGCYRAQAFPWQGASGVVMAVAGAVLALLLGRTWRQRAQVLGLLVLVVPLGWLGVHLVNGAFAAV</sequence>
<dbReference type="Pfam" id="PF20128">
    <property type="entry name" value="DUF6518"/>
    <property type="match status" value="1"/>
</dbReference>
<dbReference type="InterPro" id="IPR045393">
    <property type="entry name" value="DUF6518"/>
</dbReference>
<reference evidence="5" key="2">
    <citation type="journal article" date="2019" name="Int. J. Syst. Evol. Microbiol.">
        <title>The Global Catalogue of Microorganisms (GCM) 10K type strain sequencing project: providing services to taxonomists for standard genome sequencing and annotation.</title>
        <authorList>
            <consortium name="The Broad Institute Genomics Platform"/>
            <consortium name="The Broad Institute Genome Sequencing Center for Infectious Disease"/>
            <person name="Wu L."/>
            <person name="Ma J."/>
        </authorList>
    </citation>
    <scope>NUCLEOTIDE SEQUENCE [LARGE SCALE GENOMIC DNA]</scope>
    <source>
        <strain evidence="5">CGMCC 4.5581</strain>
    </source>
</reference>
<comment type="caution">
    <text evidence="3">The sequence shown here is derived from an EMBL/GenBank/DDBJ whole genome shotgun (WGS) entry which is preliminary data.</text>
</comment>
<evidence type="ECO:0000313" key="2">
    <source>
        <dbReference type="EMBL" id="GGL59060.1"/>
    </source>
</evidence>
<gene>
    <name evidence="3" type="ORF">FB380_003100</name>
    <name evidence="2" type="ORF">GCM10011589_13760</name>
</gene>
<keyword evidence="5" id="KW-1185">Reference proteome</keyword>
<feature type="transmembrane region" description="Helical" evidence="1">
    <location>
        <begin position="133"/>
        <end position="154"/>
    </location>
</feature>
<proteinExistence type="predicted"/>
<feature type="transmembrane region" description="Helical" evidence="1">
    <location>
        <begin position="190"/>
        <end position="211"/>
    </location>
</feature>
<dbReference type="EMBL" id="BMMI01000002">
    <property type="protein sequence ID" value="GGL59060.1"/>
    <property type="molecule type" value="Genomic_DNA"/>
</dbReference>
<feature type="transmembrane region" description="Helical" evidence="1">
    <location>
        <begin position="160"/>
        <end position="178"/>
    </location>
</feature>
<accession>A0A846LQB5</accession>
<reference evidence="3 4" key="3">
    <citation type="submission" date="2020-02" db="EMBL/GenBank/DDBJ databases">
        <title>Sequencing the genomes of 1000 actinobacteria strains.</title>
        <authorList>
            <person name="Klenk H.-P."/>
        </authorList>
    </citation>
    <scope>NUCLEOTIDE SEQUENCE [LARGE SCALE GENOMIC DNA]</scope>
    <source>
        <strain evidence="3 4">DSM 45201</strain>
    </source>
</reference>
<feature type="transmembrane region" description="Helical" evidence="1">
    <location>
        <begin position="47"/>
        <end position="67"/>
    </location>
</feature>
<evidence type="ECO:0000256" key="1">
    <source>
        <dbReference type="SAM" id="Phobius"/>
    </source>
</evidence>
<reference evidence="2" key="4">
    <citation type="submission" date="2024-05" db="EMBL/GenBank/DDBJ databases">
        <authorList>
            <person name="Sun Q."/>
            <person name="Zhou Y."/>
        </authorList>
    </citation>
    <scope>NUCLEOTIDE SEQUENCE</scope>
    <source>
        <strain evidence="2">CGMCC 4.5581</strain>
    </source>
</reference>
<feature type="transmembrane region" description="Helical" evidence="1">
    <location>
        <begin position="104"/>
        <end position="126"/>
    </location>
</feature>
<evidence type="ECO:0000313" key="5">
    <source>
        <dbReference type="Proteomes" id="UP000648663"/>
    </source>
</evidence>
<protein>
    <submittedName>
        <fullName evidence="3">Uncharacterized protein</fullName>
    </submittedName>
</protein>